<evidence type="ECO:0000313" key="3">
    <source>
        <dbReference type="Proteomes" id="UP001054945"/>
    </source>
</evidence>
<sequence length="156" mass="17854">MEEEIIHEKFPETGSIAESWVCRLQNTSQQDDPARNGIRRLVVGILFTGFGFLKLSNGLDTYSKREGVSRDRGGKKSSTENSTKEKAGWDRDNYHRQFVVTENYQEDDQRRNMSAYLDFEGLGFNPENYQDSTKSNILALKQNIFCVYAVLPVAQT</sequence>
<gene>
    <name evidence="2" type="ORF">CEXT_627171</name>
</gene>
<comment type="caution">
    <text evidence="2">The sequence shown here is derived from an EMBL/GenBank/DDBJ whole genome shotgun (WGS) entry which is preliminary data.</text>
</comment>
<dbReference type="Proteomes" id="UP001054945">
    <property type="component" value="Unassembled WGS sequence"/>
</dbReference>
<protein>
    <submittedName>
        <fullName evidence="2">Uncharacterized protein</fullName>
    </submittedName>
</protein>
<accession>A0AAV4X1B6</accession>
<evidence type="ECO:0000313" key="2">
    <source>
        <dbReference type="EMBL" id="GIY88453.1"/>
    </source>
</evidence>
<name>A0AAV4X1B6_CAEEX</name>
<proteinExistence type="predicted"/>
<reference evidence="2 3" key="1">
    <citation type="submission" date="2021-06" db="EMBL/GenBank/DDBJ databases">
        <title>Caerostris extrusa draft genome.</title>
        <authorList>
            <person name="Kono N."/>
            <person name="Arakawa K."/>
        </authorList>
    </citation>
    <scope>NUCLEOTIDE SEQUENCE [LARGE SCALE GENOMIC DNA]</scope>
</reference>
<evidence type="ECO:0000256" key="1">
    <source>
        <dbReference type="SAM" id="MobiDB-lite"/>
    </source>
</evidence>
<keyword evidence="3" id="KW-1185">Reference proteome</keyword>
<organism evidence="2 3">
    <name type="scientific">Caerostris extrusa</name>
    <name type="common">Bark spider</name>
    <name type="synonym">Caerostris bankana</name>
    <dbReference type="NCBI Taxonomy" id="172846"/>
    <lineage>
        <taxon>Eukaryota</taxon>
        <taxon>Metazoa</taxon>
        <taxon>Ecdysozoa</taxon>
        <taxon>Arthropoda</taxon>
        <taxon>Chelicerata</taxon>
        <taxon>Arachnida</taxon>
        <taxon>Araneae</taxon>
        <taxon>Araneomorphae</taxon>
        <taxon>Entelegynae</taxon>
        <taxon>Araneoidea</taxon>
        <taxon>Araneidae</taxon>
        <taxon>Caerostris</taxon>
    </lineage>
</organism>
<dbReference type="EMBL" id="BPLR01017067">
    <property type="protein sequence ID" value="GIY88453.1"/>
    <property type="molecule type" value="Genomic_DNA"/>
</dbReference>
<dbReference type="AlphaFoldDB" id="A0AAV4X1B6"/>
<feature type="region of interest" description="Disordered" evidence="1">
    <location>
        <begin position="64"/>
        <end position="89"/>
    </location>
</feature>